<organism evidence="1 2">
    <name type="scientific">Stigmatella aurantiaca</name>
    <dbReference type="NCBI Taxonomy" id="41"/>
    <lineage>
        <taxon>Bacteria</taxon>
        <taxon>Pseudomonadati</taxon>
        <taxon>Myxococcota</taxon>
        <taxon>Myxococcia</taxon>
        <taxon>Myxococcales</taxon>
        <taxon>Cystobacterineae</taxon>
        <taxon>Archangiaceae</taxon>
        <taxon>Stigmatella</taxon>
    </lineage>
</organism>
<gene>
    <name evidence="1" type="ORF">SAMN05444354_108281</name>
</gene>
<dbReference type="EMBL" id="FOAP01000008">
    <property type="protein sequence ID" value="SEL80042.1"/>
    <property type="molecule type" value="Genomic_DNA"/>
</dbReference>
<dbReference type="Proteomes" id="UP000182719">
    <property type="component" value="Unassembled WGS sequence"/>
</dbReference>
<reference evidence="2" key="1">
    <citation type="submission" date="2016-10" db="EMBL/GenBank/DDBJ databases">
        <authorList>
            <person name="Varghese N."/>
            <person name="Submissions S."/>
        </authorList>
    </citation>
    <scope>NUCLEOTIDE SEQUENCE [LARGE SCALE GENOMIC DNA]</scope>
    <source>
        <strain evidence="2">DSM 17044</strain>
    </source>
</reference>
<sequence length="195" mass="21244">MPSDSHELQQRLALVQPTHMVRGLAFNAVLAVVAARQGDEAAAALVQRVGLPRCVDFFSYPAGDFLGLLFATADLLEPELGSAEAVWQACGAACLEHFFYMSTVGRALAKLIGRNDPRRAFSYTPIAYSTLVNYGSHDCRDMGAHRLRLVFKGDMQPAAFHEGTLRAALQVVGVEGTVKCTPHALDHTEFLLEWA</sequence>
<evidence type="ECO:0000313" key="1">
    <source>
        <dbReference type="EMBL" id="SEL80042.1"/>
    </source>
</evidence>
<proteinExistence type="predicted"/>
<dbReference type="AlphaFoldDB" id="A0A1H7T559"/>
<accession>A0A1H7T559</accession>
<dbReference type="NCBIfam" id="TIGR02265">
    <property type="entry name" value="Mxa_TIGR02265"/>
    <property type="match status" value="1"/>
</dbReference>
<name>A0A1H7T559_STIAU</name>
<protein>
    <submittedName>
        <fullName evidence="1">Myxococcales-restricted protein, TIGR02265 family</fullName>
    </submittedName>
</protein>
<dbReference type="InterPro" id="IPR011751">
    <property type="entry name" value="Mxa_paralog_2265"/>
</dbReference>
<keyword evidence="2" id="KW-1185">Reference proteome</keyword>
<dbReference type="OrthoDB" id="5523318at2"/>
<dbReference type="RefSeq" id="WP_075007646.1">
    <property type="nucleotide sequence ID" value="NZ_FOAP01000008.1"/>
</dbReference>
<dbReference type="Pfam" id="PF09536">
    <property type="entry name" value="DUF2378"/>
    <property type="match status" value="1"/>
</dbReference>
<evidence type="ECO:0000313" key="2">
    <source>
        <dbReference type="Proteomes" id="UP000182719"/>
    </source>
</evidence>